<sequence length="70" mass="7959">MGEINTAADDDLLLKNFFAEVSEVERDNEVVRWDFTEPNLHCPRRYNDCNLVVSGNRAADEVVETMLSPS</sequence>
<dbReference type="OrthoDB" id="342454at2759"/>
<protein>
    <submittedName>
        <fullName evidence="1">Uncharacterized protein</fullName>
    </submittedName>
</protein>
<organism evidence="1 2">
    <name type="scientific">Actinidia rufa</name>
    <dbReference type="NCBI Taxonomy" id="165716"/>
    <lineage>
        <taxon>Eukaryota</taxon>
        <taxon>Viridiplantae</taxon>
        <taxon>Streptophyta</taxon>
        <taxon>Embryophyta</taxon>
        <taxon>Tracheophyta</taxon>
        <taxon>Spermatophyta</taxon>
        <taxon>Magnoliopsida</taxon>
        <taxon>eudicotyledons</taxon>
        <taxon>Gunneridae</taxon>
        <taxon>Pentapetalae</taxon>
        <taxon>asterids</taxon>
        <taxon>Ericales</taxon>
        <taxon>Actinidiaceae</taxon>
        <taxon>Actinidia</taxon>
    </lineage>
</organism>
<evidence type="ECO:0000313" key="2">
    <source>
        <dbReference type="Proteomes" id="UP000585474"/>
    </source>
</evidence>
<gene>
    <name evidence="1" type="ORF">Acr_26g0010000</name>
</gene>
<comment type="caution">
    <text evidence="1">The sequence shown here is derived from an EMBL/GenBank/DDBJ whole genome shotgun (WGS) entry which is preliminary data.</text>
</comment>
<proteinExistence type="predicted"/>
<keyword evidence="2" id="KW-1185">Reference proteome</keyword>
<evidence type="ECO:0000313" key="1">
    <source>
        <dbReference type="EMBL" id="GFZ17730.1"/>
    </source>
</evidence>
<name>A0A7J0H3Q7_9ERIC</name>
<dbReference type="Proteomes" id="UP000585474">
    <property type="component" value="Unassembled WGS sequence"/>
</dbReference>
<dbReference type="AlphaFoldDB" id="A0A7J0H3Q7"/>
<accession>A0A7J0H3Q7</accession>
<reference evidence="1 2" key="1">
    <citation type="submission" date="2019-07" db="EMBL/GenBank/DDBJ databases">
        <title>De Novo Assembly of kiwifruit Actinidia rufa.</title>
        <authorList>
            <person name="Sugita-Konishi S."/>
            <person name="Sato K."/>
            <person name="Mori E."/>
            <person name="Abe Y."/>
            <person name="Kisaki G."/>
            <person name="Hamano K."/>
            <person name="Suezawa K."/>
            <person name="Otani M."/>
            <person name="Fukuda T."/>
            <person name="Manabe T."/>
            <person name="Gomi K."/>
            <person name="Tabuchi M."/>
            <person name="Akimitsu K."/>
            <person name="Kataoka I."/>
        </authorList>
    </citation>
    <scope>NUCLEOTIDE SEQUENCE [LARGE SCALE GENOMIC DNA]</scope>
    <source>
        <strain evidence="2">cv. Fuchu</strain>
    </source>
</reference>
<dbReference type="EMBL" id="BJWL01000026">
    <property type="protein sequence ID" value="GFZ17730.1"/>
    <property type="molecule type" value="Genomic_DNA"/>
</dbReference>